<evidence type="ECO:0000256" key="6">
    <source>
        <dbReference type="ARBA" id="ARBA00022448"/>
    </source>
</evidence>
<dbReference type="EC" id="1.7.5.1" evidence="5"/>
<dbReference type="InterPro" id="IPR006657">
    <property type="entry name" value="MoPterin_dinucl-bd_dom"/>
</dbReference>
<dbReference type="AlphaFoldDB" id="A0A1X1EG80"/>
<comment type="caution">
    <text evidence="19">The sequence shown here is derived from an EMBL/GenBank/DDBJ whole genome shotgun (WGS) entry which is preliminary data.</text>
</comment>
<dbReference type="FunFam" id="3.40.50.12440:FF:000001">
    <property type="entry name" value="Nitrate reductase subunit alpha"/>
    <property type="match status" value="1"/>
</dbReference>
<dbReference type="FunFam" id="4.10.1200.10:FF:000001">
    <property type="entry name" value="Respiratory nitrate reductase subunit alpha"/>
    <property type="match status" value="1"/>
</dbReference>
<name>A0A1X1EG80_PANCY</name>
<keyword evidence="11" id="KW-0249">Electron transport</keyword>
<dbReference type="GO" id="GO:0019645">
    <property type="term" value="P:anaerobic electron transport chain"/>
    <property type="evidence" value="ECO:0007669"/>
    <property type="project" value="UniProtKB-ARBA"/>
</dbReference>
<dbReference type="InterPro" id="IPR006963">
    <property type="entry name" value="Mopterin_OxRdtase_4Fe-4S_dom"/>
</dbReference>
<keyword evidence="10" id="KW-0479">Metal-binding</keyword>
<keyword evidence="14" id="KW-0411">Iron-sulfur</keyword>
<dbReference type="STRING" id="55209.HA50_28945"/>
<dbReference type="InterPro" id="IPR027467">
    <property type="entry name" value="MopterinOxRdtase_cofactor_BS"/>
</dbReference>
<sequence length="1245" mass="139860">MSKLLDRFRYFKQKGESFADGHGQVYHTNRDWEDSYRQRWQYDKIVRSTHGVNCTGSCSWKIYVKNGLVTWETQQTDYPRTRPDLPNHEPRGCPRGASYSWYLYSANRLKYPLIRKALLELWREALGQHDDPVSAWQAIMADSAKSEHFKTQRGRGGFVRASWQELNTLIAAANVWTIKNYGPDRIAGFSPIPAMSMVSYAAGTRYLSLIGGTCLSFYDWYCDLPPASPMTWGEQTDVPESADWYNSSYIIAWGSNVPQTRTPDAHFFTEVRYKGTKTVAITPDYSEVAKLSDQWLAPKQGTDSALALAMGHVILNEFHLKNPSDYFINYARHYTDMPMLVVLEPREDGSFAPGRQLRAADLVDNLGEENNPQWKTVACDAGGELVVPNGSIGFRWGEKGKWNLEPKAAGATTQLALSLIEQRDAVLDVAFPYFGGLESPHFRHVKQESVLLHKLPVKYLTLADGSQMPVASVYDLTLANYGIDRGLDDSNCARDYDDVRAYSPAWAEQICGVPRSQIEKIAREFASTAHKTHGRSMIILGAGINHWYHMDMSYRALINMLVFCGCVGQTGGGWAHYVGQEKLRPQTGWTPLAFALDWNRPPRHMNSTSFFYNHASQWRFEKLQVKELLSPLADPQQYSGHLLDFNVRAERMGWLPSSPQLNINPLDIAAKAQQAGQTAEAWTAAALKAGDLRMASEQPDSGNNHPRNMFIWRSNLLGSSGKGHEYMLRYLLGTESGIQGEPEDDEALMPEEVEWQTAALKGKLDLLVTLDFRMSSTCLFSDIVLPTATWYEKDDMNTSDMHPFIHPLSAAVDPAWESKSDWEIYKGIAKTFSQLCVGHLGQETDVVLQPIQHDSPAELAQTGDILDWKKGQCDLIPGKTAPHIISVQRDYPATYERFTSVGPLLEKLGNGGKGISWNTDKEVDLLRRLNYVKAEGPAKGQPQINSAIDAAEVILTLAPETNGQVAVKAWNALSEFTGRDHAHLAQPKEEEKIRFRDIQAQPRKIISSPTWSGLEDEHVSYNAGYTNVHELIPWRTLSGRQQLYQDHPWMRAFGESLVAYRPPVDTRSVANLSHIPSNGFPEKALNFLTPHQKWGIHSTYSENLLMLTLSRGGPIVWMSEADAQELGIKDNDWIEAFNANGALTARAVVSQRVPAGMTMMYHAQERLMNIPGSEVTGMRGGIHNSVTRVCPKPTHMIGGYAQLAYGFNYYGTVGSNRDEFIMVRKMNKVNWLDDENRDQVQEGAQ</sequence>
<dbReference type="InterPro" id="IPR044906">
    <property type="entry name" value="Nitr_red_alph_N_sf"/>
</dbReference>
<dbReference type="InterPro" id="IPR006656">
    <property type="entry name" value="Mopterin_OxRdtase"/>
</dbReference>
<organism evidence="19 20">
    <name type="scientific">Pantoea cypripedii</name>
    <name type="common">Pectobacterium cypripedii</name>
    <name type="synonym">Erwinia cypripedii</name>
    <dbReference type="NCBI Taxonomy" id="55209"/>
    <lineage>
        <taxon>Bacteria</taxon>
        <taxon>Pseudomonadati</taxon>
        <taxon>Pseudomonadota</taxon>
        <taxon>Gammaproteobacteria</taxon>
        <taxon>Enterobacterales</taxon>
        <taxon>Erwiniaceae</taxon>
        <taxon>Pantoea</taxon>
    </lineage>
</organism>
<evidence type="ECO:0000256" key="11">
    <source>
        <dbReference type="ARBA" id="ARBA00022982"/>
    </source>
</evidence>
<dbReference type="RefSeq" id="WP_084880930.1">
    <property type="nucleotide sequence ID" value="NZ_JAGGMY010000004.1"/>
</dbReference>
<protein>
    <recommendedName>
        <fullName evidence="5">nitrate reductase (quinone)</fullName>
        <ecNumber evidence="5">1.7.5.1</ecNumber>
    </recommendedName>
</protein>
<dbReference type="Pfam" id="PF01568">
    <property type="entry name" value="Molydop_binding"/>
    <property type="match status" value="1"/>
</dbReference>
<dbReference type="GO" id="GO:0042128">
    <property type="term" value="P:nitrate assimilation"/>
    <property type="evidence" value="ECO:0007669"/>
    <property type="project" value="UniProtKB-KW"/>
</dbReference>
<dbReference type="InterPro" id="IPR006468">
    <property type="entry name" value="NarG"/>
</dbReference>
<dbReference type="CDD" id="cd02750">
    <property type="entry name" value="MopB_Nitrate-R-NarG-like"/>
    <property type="match status" value="1"/>
</dbReference>
<evidence type="ECO:0000256" key="14">
    <source>
        <dbReference type="ARBA" id="ARBA00023014"/>
    </source>
</evidence>
<keyword evidence="9" id="KW-0500">Molybdenum</keyword>
<dbReference type="GO" id="GO:0051539">
    <property type="term" value="F:4 iron, 4 sulfur cluster binding"/>
    <property type="evidence" value="ECO:0007669"/>
    <property type="project" value="UniProtKB-KW"/>
</dbReference>
<dbReference type="OrthoDB" id="9759518at2"/>
<dbReference type="GO" id="GO:0009325">
    <property type="term" value="C:nitrate reductase complex"/>
    <property type="evidence" value="ECO:0007669"/>
    <property type="project" value="InterPro"/>
</dbReference>
<evidence type="ECO:0000256" key="5">
    <source>
        <dbReference type="ARBA" id="ARBA00012500"/>
    </source>
</evidence>
<gene>
    <name evidence="19" type="ORF">HA50_28945</name>
</gene>
<dbReference type="Pfam" id="PF14710">
    <property type="entry name" value="Nitr_red_alph_N"/>
    <property type="match status" value="1"/>
</dbReference>
<comment type="subcellular location">
    <subcellularLocation>
        <location evidence="3">Cell membrane</location>
        <topology evidence="3">Peripheral membrane protein</topology>
    </subcellularLocation>
</comment>
<evidence type="ECO:0000313" key="20">
    <source>
        <dbReference type="Proteomes" id="UP000193749"/>
    </source>
</evidence>
<dbReference type="GO" id="GO:0005886">
    <property type="term" value="C:plasma membrane"/>
    <property type="evidence" value="ECO:0007669"/>
    <property type="project" value="UniProtKB-SubCell"/>
</dbReference>
<evidence type="ECO:0000256" key="16">
    <source>
        <dbReference type="ARBA" id="ARBA00023136"/>
    </source>
</evidence>
<keyword evidence="8" id="KW-0004">4Fe-4S</keyword>
<dbReference type="InterPro" id="IPR006655">
    <property type="entry name" value="Mopterin_OxRdtase_prok_CS"/>
</dbReference>
<keyword evidence="16" id="KW-0472">Membrane</keyword>
<evidence type="ECO:0000256" key="1">
    <source>
        <dbReference type="ARBA" id="ARBA00001942"/>
    </source>
</evidence>
<evidence type="ECO:0000256" key="3">
    <source>
        <dbReference type="ARBA" id="ARBA00004202"/>
    </source>
</evidence>
<dbReference type="InterPro" id="IPR028189">
    <property type="entry name" value="Nitr_red_alph_N"/>
</dbReference>
<dbReference type="Proteomes" id="UP000193749">
    <property type="component" value="Unassembled WGS sequence"/>
</dbReference>
<keyword evidence="7" id="KW-1003">Cell membrane</keyword>
<comment type="cofactor">
    <cofactor evidence="1">
        <name>Mo-bis(molybdopterin guanine dinucleotide)</name>
        <dbReference type="ChEBI" id="CHEBI:60539"/>
    </cofactor>
</comment>
<comment type="catalytic activity">
    <reaction evidence="17">
        <text>nitrate + a quinol = a quinone + nitrite + H2O</text>
        <dbReference type="Rhea" id="RHEA:56144"/>
        <dbReference type="ChEBI" id="CHEBI:15377"/>
        <dbReference type="ChEBI" id="CHEBI:16301"/>
        <dbReference type="ChEBI" id="CHEBI:17632"/>
        <dbReference type="ChEBI" id="CHEBI:24646"/>
        <dbReference type="ChEBI" id="CHEBI:132124"/>
        <dbReference type="EC" id="1.7.5.1"/>
    </reaction>
</comment>
<dbReference type="CDD" id="cd02776">
    <property type="entry name" value="MopB_CT_Nitrate-R-NarG-like"/>
    <property type="match status" value="1"/>
</dbReference>
<evidence type="ECO:0000256" key="17">
    <source>
        <dbReference type="ARBA" id="ARBA00048294"/>
    </source>
</evidence>
<keyword evidence="15" id="KW-0534">Nitrate assimilation</keyword>
<dbReference type="NCBIfam" id="TIGR01580">
    <property type="entry name" value="narG"/>
    <property type="match status" value="1"/>
</dbReference>
<dbReference type="Pfam" id="PF00384">
    <property type="entry name" value="Molybdopterin"/>
    <property type="match status" value="1"/>
</dbReference>
<comment type="similarity">
    <text evidence="4">Belongs to the prokaryotic molybdopterin-containing oxidoreductase family.</text>
</comment>
<reference evidence="19 20" key="1">
    <citation type="journal article" date="2017" name="Antonie Van Leeuwenhoek">
        <title>Phylogenomic resolution of the bacterial genus Pantoea and its relationship with Erwinia and Tatumella.</title>
        <authorList>
            <person name="Palmer M."/>
            <person name="Steenkamp E.T."/>
            <person name="Coetzee M.P."/>
            <person name="Chan W.Y."/>
            <person name="van Zyl E."/>
            <person name="De Maayer P."/>
            <person name="Coutinho T.A."/>
            <person name="Blom J."/>
            <person name="Smits T.H."/>
            <person name="Duffy B."/>
            <person name="Venter S.N."/>
        </authorList>
    </citation>
    <scope>NUCLEOTIDE SEQUENCE [LARGE SCALE GENOMIC DNA]</scope>
    <source>
        <strain evidence="19 20">LMG 2657</strain>
    </source>
</reference>
<dbReference type="PANTHER" id="PTHR43105:SF2">
    <property type="entry name" value="RESPIRATORY NITRATE REDUCTASE 2 ALPHA CHAIN"/>
    <property type="match status" value="1"/>
</dbReference>
<keyword evidence="20" id="KW-1185">Reference proteome</keyword>
<evidence type="ECO:0000256" key="9">
    <source>
        <dbReference type="ARBA" id="ARBA00022505"/>
    </source>
</evidence>
<keyword evidence="13" id="KW-0408">Iron</keyword>
<dbReference type="GO" id="GO:0046872">
    <property type="term" value="F:metal ion binding"/>
    <property type="evidence" value="ECO:0007669"/>
    <property type="project" value="UniProtKB-KW"/>
</dbReference>
<comment type="cofactor">
    <cofactor evidence="2">
        <name>[4Fe-4S] cluster</name>
        <dbReference type="ChEBI" id="CHEBI:49883"/>
    </cofactor>
</comment>
<dbReference type="SUPFAM" id="SSF53706">
    <property type="entry name" value="Formate dehydrogenase/DMSO reductase, domains 1-3"/>
    <property type="match status" value="1"/>
</dbReference>
<dbReference type="PANTHER" id="PTHR43105">
    <property type="entry name" value="RESPIRATORY NITRATE REDUCTASE"/>
    <property type="match status" value="1"/>
</dbReference>
<evidence type="ECO:0000256" key="4">
    <source>
        <dbReference type="ARBA" id="ARBA00010312"/>
    </source>
</evidence>
<dbReference type="InterPro" id="IPR037943">
    <property type="entry name" value="MopB_CT_Nitrate-R-NarG-like"/>
</dbReference>
<keyword evidence="12" id="KW-0560">Oxidoreductase</keyword>
<evidence type="ECO:0000256" key="15">
    <source>
        <dbReference type="ARBA" id="ARBA00023063"/>
    </source>
</evidence>
<dbReference type="InterPro" id="IPR009010">
    <property type="entry name" value="Asp_de-COase-like_dom_sf"/>
</dbReference>
<dbReference type="InterPro" id="IPR050123">
    <property type="entry name" value="Prok_molybdopt-oxidoreductase"/>
</dbReference>
<evidence type="ECO:0000256" key="7">
    <source>
        <dbReference type="ARBA" id="ARBA00022475"/>
    </source>
</evidence>
<dbReference type="SUPFAM" id="SSF50692">
    <property type="entry name" value="ADC-like"/>
    <property type="match status" value="1"/>
</dbReference>
<dbReference type="GO" id="GO:0160182">
    <property type="term" value="F:nitrate reductase (quinone) activity"/>
    <property type="evidence" value="ECO:0007669"/>
    <property type="project" value="UniProtKB-EC"/>
</dbReference>
<proteinExistence type="inferred from homology"/>
<accession>A0A1X1EG80</accession>
<dbReference type="PROSITE" id="PS51669">
    <property type="entry name" value="4FE4S_MOW_BIS_MGD"/>
    <property type="match status" value="1"/>
</dbReference>
<dbReference type="Gene3D" id="4.10.1200.10">
    <property type="entry name" value="nitrate reductase tail"/>
    <property type="match status" value="1"/>
</dbReference>
<dbReference type="GO" id="GO:0043546">
    <property type="term" value="F:molybdopterin cofactor binding"/>
    <property type="evidence" value="ECO:0007669"/>
    <property type="project" value="InterPro"/>
</dbReference>
<evidence type="ECO:0000259" key="18">
    <source>
        <dbReference type="PROSITE" id="PS51669"/>
    </source>
</evidence>
<keyword evidence="6" id="KW-0813">Transport</keyword>
<evidence type="ECO:0000256" key="8">
    <source>
        <dbReference type="ARBA" id="ARBA00022485"/>
    </source>
</evidence>
<dbReference type="PROSITE" id="PS00551">
    <property type="entry name" value="MOLYBDOPTERIN_PROK_1"/>
    <property type="match status" value="1"/>
</dbReference>
<evidence type="ECO:0000256" key="2">
    <source>
        <dbReference type="ARBA" id="ARBA00001966"/>
    </source>
</evidence>
<evidence type="ECO:0000256" key="10">
    <source>
        <dbReference type="ARBA" id="ARBA00022723"/>
    </source>
</evidence>
<feature type="domain" description="4Fe-4S Mo/W bis-MGD-type" evidence="18">
    <location>
        <begin position="43"/>
        <end position="107"/>
    </location>
</feature>
<dbReference type="PROSITE" id="PS00490">
    <property type="entry name" value="MOLYBDOPTERIN_PROK_2"/>
    <property type="match status" value="1"/>
</dbReference>
<evidence type="ECO:0000256" key="13">
    <source>
        <dbReference type="ARBA" id="ARBA00023004"/>
    </source>
</evidence>
<evidence type="ECO:0000256" key="12">
    <source>
        <dbReference type="ARBA" id="ARBA00023002"/>
    </source>
</evidence>
<dbReference type="SMART" id="SM00926">
    <property type="entry name" value="Molybdop_Fe4S4"/>
    <property type="match status" value="1"/>
</dbReference>
<dbReference type="EMBL" id="MLJI01000003">
    <property type="protein sequence ID" value="ORM87967.1"/>
    <property type="molecule type" value="Genomic_DNA"/>
</dbReference>
<dbReference type="Gene3D" id="3.40.50.12440">
    <property type="match status" value="1"/>
</dbReference>
<evidence type="ECO:0000313" key="19">
    <source>
        <dbReference type="EMBL" id="ORM87967.1"/>
    </source>
</evidence>